<evidence type="ECO:0000313" key="1">
    <source>
        <dbReference type="EMBL" id="ETO28475.1"/>
    </source>
</evidence>
<reference evidence="1 2" key="1">
    <citation type="journal article" date="2013" name="Curr. Biol.">
        <title>The Genome of the Foraminiferan Reticulomyxa filosa.</title>
        <authorList>
            <person name="Glockner G."/>
            <person name="Hulsmann N."/>
            <person name="Schleicher M."/>
            <person name="Noegel A.A."/>
            <person name="Eichinger L."/>
            <person name="Gallinger C."/>
            <person name="Pawlowski J."/>
            <person name="Sierra R."/>
            <person name="Euteneuer U."/>
            <person name="Pillet L."/>
            <person name="Moustafa A."/>
            <person name="Platzer M."/>
            <person name="Groth M."/>
            <person name="Szafranski K."/>
            <person name="Schliwa M."/>
        </authorList>
    </citation>
    <scope>NUCLEOTIDE SEQUENCE [LARGE SCALE GENOMIC DNA]</scope>
</reference>
<evidence type="ECO:0000313" key="2">
    <source>
        <dbReference type="Proteomes" id="UP000023152"/>
    </source>
</evidence>
<name>X6NQB2_RETFI</name>
<gene>
    <name evidence="1" type="ORF">RFI_08657</name>
</gene>
<organism evidence="1 2">
    <name type="scientific">Reticulomyxa filosa</name>
    <dbReference type="NCBI Taxonomy" id="46433"/>
    <lineage>
        <taxon>Eukaryota</taxon>
        <taxon>Sar</taxon>
        <taxon>Rhizaria</taxon>
        <taxon>Retaria</taxon>
        <taxon>Foraminifera</taxon>
        <taxon>Monothalamids</taxon>
        <taxon>Reticulomyxidae</taxon>
        <taxon>Reticulomyxa</taxon>
    </lineage>
</organism>
<keyword evidence="2" id="KW-1185">Reference proteome</keyword>
<dbReference type="EMBL" id="ASPP01006651">
    <property type="protein sequence ID" value="ETO28475.1"/>
    <property type="molecule type" value="Genomic_DNA"/>
</dbReference>
<proteinExistence type="predicted"/>
<protein>
    <submittedName>
        <fullName evidence="1">Uncharacterized protein</fullName>
    </submittedName>
</protein>
<comment type="caution">
    <text evidence="1">The sequence shown here is derived from an EMBL/GenBank/DDBJ whole genome shotgun (WGS) entry which is preliminary data.</text>
</comment>
<sequence length="129" mass="14925">MLNGLRPHSLWSLDIFLVNDKMKRLLYFSLHAVSKLFKHDHANDEPMSEDFEAMDLDMGDGKYQHDEDATMGWLSQNEMSPPPPQIADHHNDLFWRPIDVTTKSKLDISVDWISSRNNPPPLEHSDIAE</sequence>
<dbReference type="Proteomes" id="UP000023152">
    <property type="component" value="Unassembled WGS sequence"/>
</dbReference>
<accession>X6NQB2</accession>
<dbReference type="AlphaFoldDB" id="X6NQB2"/>